<dbReference type="EMBL" id="JAINUG010000288">
    <property type="protein sequence ID" value="KAJ8383666.1"/>
    <property type="molecule type" value="Genomic_DNA"/>
</dbReference>
<evidence type="ECO:0000256" key="1">
    <source>
        <dbReference type="ARBA" id="ARBA00022553"/>
    </source>
</evidence>
<gene>
    <name evidence="3" type="ORF">AAFF_G00216370</name>
</gene>
<protein>
    <submittedName>
        <fullName evidence="3">Uncharacterized protein</fullName>
    </submittedName>
</protein>
<dbReference type="Proteomes" id="UP001221898">
    <property type="component" value="Unassembled WGS sequence"/>
</dbReference>
<name>A0AAD7W492_9TELE</name>
<evidence type="ECO:0000256" key="2">
    <source>
        <dbReference type="SAM" id="MobiDB-lite"/>
    </source>
</evidence>
<evidence type="ECO:0000313" key="4">
    <source>
        <dbReference type="Proteomes" id="UP001221898"/>
    </source>
</evidence>
<accession>A0AAD7W492</accession>
<organism evidence="3 4">
    <name type="scientific">Aldrovandia affinis</name>
    <dbReference type="NCBI Taxonomy" id="143900"/>
    <lineage>
        <taxon>Eukaryota</taxon>
        <taxon>Metazoa</taxon>
        <taxon>Chordata</taxon>
        <taxon>Craniata</taxon>
        <taxon>Vertebrata</taxon>
        <taxon>Euteleostomi</taxon>
        <taxon>Actinopterygii</taxon>
        <taxon>Neopterygii</taxon>
        <taxon>Teleostei</taxon>
        <taxon>Notacanthiformes</taxon>
        <taxon>Halosauridae</taxon>
        <taxon>Aldrovandia</taxon>
    </lineage>
</organism>
<evidence type="ECO:0000313" key="3">
    <source>
        <dbReference type="EMBL" id="KAJ8383666.1"/>
    </source>
</evidence>
<feature type="region of interest" description="Disordered" evidence="2">
    <location>
        <begin position="69"/>
        <end position="108"/>
    </location>
</feature>
<dbReference type="InterPro" id="IPR016698">
    <property type="entry name" value="Numb/numb-like"/>
</dbReference>
<keyword evidence="1" id="KW-0597">Phosphoprotein</keyword>
<dbReference type="PANTHER" id="PTHR47368:SF4">
    <property type="entry name" value="NUMB-LIKE PROTEIN"/>
    <property type="match status" value="1"/>
</dbReference>
<keyword evidence="4" id="KW-1185">Reference proteome</keyword>
<dbReference type="GO" id="GO:0005737">
    <property type="term" value="C:cytoplasm"/>
    <property type="evidence" value="ECO:0007669"/>
    <property type="project" value="TreeGrafter"/>
</dbReference>
<dbReference type="AlphaFoldDB" id="A0AAD7W492"/>
<dbReference type="GO" id="GO:0050769">
    <property type="term" value="P:positive regulation of neurogenesis"/>
    <property type="evidence" value="ECO:0007669"/>
    <property type="project" value="TreeGrafter"/>
</dbReference>
<proteinExistence type="predicted"/>
<comment type="caution">
    <text evidence="3">The sequence shown here is derived from an EMBL/GenBank/DDBJ whole genome shotgun (WGS) entry which is preliminary data.</text>
</comment>
<dbReference type="PANTHER" id="PTHR47368">
    <property type="entry name" value="NUMB"/>
    <property type="match status" value="1"/>
</dbReference>
<reference evidence="3" key="1">
    <citation type="journal article" date="2023" name="Science">
        <title>Genome structures resolve the early diversification of teleost fishes.</title>
        <authorList>
            <person name="Parey E."/>
            <person name="Louis A."/>
            <person name="Montfort J."/>
            <person name="Bouchez O."/>
            <person name="Roques C."/>
            <person name="Iampietro C."/>
            <person name="Lluch J."/>
            <person name="Castinel A."/>
            <person name="Donnadieu C."/>
            <person name="Desvignes T."/>
            <person name="Floi Bucao C."/>
            <person name="Jouanno E."/>
            <person name="Wen M."/>
            <person name="Mejri S."/>
            <person name="Dirks R."/>
            <person name="Jansen H."/>
            <person name="Henkel C."/>
            <person name="Chen W.J."/>
            <person name="Zahm M."/>
            <person name="Cabau C."/>
            <person name="Klopp C."/>
            <person name="Thompson A.W."/>
            <person name="Robinson-Rechavi M."/>
            <person name="Braasch I."/>
            <person name="Lecointre G."/>
            <person name="Bobe J."/>
            <person name="Postlethwait J.H."/>
            <person name="Berthelot C."/>
            <person name="Roest Crollius H."/>
            <person name="Guiguen Y."/>
        </authorList>
    </citation>
    <scope>NUCLEOTIDE SEQUENCE</scope>
    <source>
        <strain evidence="3">NC1722</strain>
    </source>
</reference>
<sequence>MRPFPLAFDSAPAPVGMLVAPPLQPAFVPLQAYLPAPGSSMAYPGASVPVVGITPSQMVANAFCSAAGSAPPSVGGVGLTGPGQGPPPWARRSSTRASPGPPSATRRP</sequence>